<accession>A0A8T0PV49</accession>
<dbReference type="EMBL" id="CM029050">
    <property type="protein sequence ID" value="KAG2564359.1"/>
    <property type="molecule type" value="Genomic_DNA"/>
</dbReference>
<evidence type="ECO:0000256" key="4">
    <source>
        <dbReference type="SAM" id="SignalP"/>
    </source>
</evidence>
<dbReference type="Pfam" id="PF13041">
    <property type="entry name" value="PPR_2"/>
    <property type="match status" value="1"/>
</dbReference>
<keyword evidence="2" id="KW-0809">Transit peptide</keyword>
<evidence type="ECO:0000256" key="2">
    <source>
        <dbReference type="ARBA" id="ARBA00022946"/>
    </source>
</evidence>
<dbReference type="Proteomes" id="UP000823388">
    <property type="component" value="Chromosome 7N"/>
</dbReference>
<gene>
    <name evidence="5" type="ORF">PVAP13_7NG129300</name>
</gene>
<keyword evidence="6" id="KW-1185">Reference proteome</keyword>
<dbReference type="InterPro" id="IPR046848">
    <property type="entry name" value="E_motif"/>
</dbReference>
<evidence type="ECO:0000256" key="1">
    <source>
        <dbReference type="ARBA" id="ARBA00022737"/>
    </source>
</evidence>
<dbReference type="FunFam" id="1.25.40.10:FF:000879">
    <property type="entry name" value="Pentatricopeptide repeat-containing protein"/>
    <property type="match status" value="1"/>
</dbReference>
<dbReference type="InterPro" id="IPR011990">
    <property type="entry name" value="TPR-like_helical_dom_sf"/>
</dbReference>
<dbReference type="GO" id="GO:0003723">
    <property type="term" value="F:RNA binding"/>
    <property type="evidence" value="ECO:0007669"/>
    <property type="project" value="InterPro"/>
</dbReference>
<proteinExistence type="predicted"/>
<protein>
    <recommendedName>
        <fullName evidence="7">Pentatricopeptide repeat-containing protein</fullName>
    </recommendedName>
</protein>
<dbReference type="InterPro" id="IPR046960">
    <property type="entry name" value="PPR_At4g14850-like_plant"/>
</dbReference>
<feature type="repeat" description="PPR" evidence="3">
    <location>
        <begin position="262"/>
        <end position="296"/>
    </location>
</feature>
<dbReference type="PROSITE" id="PS51375">
    <property type="entry name" value="PPR"/>
    <property type="match status" value="2"/>
</dbReference>
<dbReference type="NCBIfam" id="TIGR00756">
    <property type="entry name" value="PPR"/>
    <property type="match status" value="2"/>
</dbReference>
<name>A0A8T0PV49_PANVG</name>
<dbReference type="InterPro" id="IPR002885">
    <property type="entry name" value="PPR_rpt"/>
</dbReference>
<dbReference type="Pfam" id="PF20431">
    <property type="entry name" value="E_motif"/>
    <property type="match status" value="1"/>
</dbReference>
<evidence type="ECO:0008006" key="7">
    <source>
        <dbReference type="Google" id="ProtNLM"/>
    </source>
</evidence>
<dbReference type="Gene3D" id="1.25.40.10">
    <property type="entry name" value="Tetratricopeptide repeat domain"/>
    <property type="match status" value="2"/>
</dbReference>
<dbReference type="PANTHER" id="PTHR47926:SF348">
    <property type="entry name" value="PENTATRICOPEPTIDE REPEAT-CONTAINING PROTEIN"/>
    <property type="match status" value="1"/>
</dbReference>
<evidence type="ECO:0000313" key="5">
    <source>
        <dbReference type="EMBL" id="KAG2564359.1"/>
    </source>
</evidence>
<organism evidence="5 6">
    <name type="scientific">Panicum virgatum</name>
    <name type="common">Blackwell switchgrass</name>
    <dbReference type="NCBI Taxonomy" id="38727"/>
    <lineage>
        <taxon>Eukaryota</taxon>
        <taxon>Viridiplantae</taxon>
        <taxon>Streptophyta</taxon>
        <taxon>Embryophyta</taxon>
        <taxon>Tracheophyta</taxon>
        <taxon>Spermatophyta</taxon>
        <taxon>Magnoliopsida</taxon>
        <taxon>Liliopsida</taxon>
        <taxon>Poales</taxon>
        <taxon>Poaceae</taxon>
        <taxon>PACMAD clade</taxon>
        <taxon>Panicoideae</taxon>
        <taxon>Panicodae</taxon>
        <taxon>Paniceae</taxon>
        <taxon>Panicinae</taxon>
        <taxon>Panicum</taxon>
        <taxon>Panicum sect. Hiantes</taxon>
    </lineage>
</organism>
<sequence>MRRASPYSYALHALLLTSGALLPDTKRSPATVTAFPYNCLAHAHLRFSAASPPSAPLRLFSAMLARGARPNRHSFPSLLKSAAASGSAAAAGALHAQCLRRGLASDRFVACSLVSAYGRTGHPARDARKVFDEMEGSPDLAACNALLDALCLAGDLEAAGTFFERMPARDAVTWTTFVSGLSRGGRHRCALEVFGGFLLGNMGRRLEEATLGLMSGMAVHAYMVRHEVEPTAFLGTALVDMYGKHGRLGGCTGAFEFVCRKEVCTWNALLLALANHGKEAEALVKFDMMRAEGFSPNQITFVALLMACARAGMVEIGLYWFEAMVANYKVTPLMVHYGCVVDLLGRAGRFMDAIQVIERMPFAPDASVWGDLLGACRLHGNVELAVEVGKKLMALGPQQSGRYVTVRNVFLEDGNWQAGVRIGEVMQEAGIKKIVGQSSVVLHGHAIL</sequence>
<feature type="repeat" description="PPR" evidence="3">
    <location>
        <begin position="139"/>
        <end position="173"/>
    </location>
</feature>
<keyword evidence="1" id="KW-0677">Repeat</keyword>
<evidence type="ECO:0000256" key="3">
    <source>
        <dbReference type="PROSITE-ProRule" id="PRU00708"/>
    </source>
</evidence>
<dbReference type="AlphaFoldDB" id="A0A8T0PV49"/>
<reference evidence="5" key="1">
    <citation type="submission" date="2020-05" db="EMBL/GenBank/DDBJ databases">
        <title>WGS assembly of Panicum virgatum.</title>
        <authorList>
            <person name="Lovell J.T."/>
            <person name="Jenkins J."/>
            <person name="Shu S."/>
            <person name="Juenger T.E."/>
            <person name="Schmutz J."/>
        </authorList>
    </citation>
    <scope>NUCLEOTIDE SEQUENCE</scope>
    <source>
        <strain evidence="5">AP13</strain>
    </source>
</reference>
<dbReference type="Pfam" id="PF01535">
    <property type="entry name" value="PPR"/>
    <property type="match status" value="3"/>
</dbReference>
<evidence type="ECO:0000313" key="6">
    <source>
        <dbReference type="Proteomes" id="UP000823388"/>
    </source>
</evidence>
<comment type="caution">
    <text evidence="5">The sequence shown here is derived from an EMBL/GenBank/DDBJ whole genome shotgun (WGS) entry which is preliminary data.</text>
</comment>
<dbReference type="GO" id="GO:0009451">
    <property type="term" value="P:RNA modification"/>
    <property type="evidence" value="ECO:0007669"/>
    <property type="project" value="InterPro"/>
</dbReference>
<feature type="signal peptide" evidence="4">
    <location>
        <begin position="1"/>
        <end position="19"/>
    </location>
</feature>
<feature type="chain" id="PRO_5035916957" description="Pentatricopeptide repeat-containing protein" evidence="4">
    <location>
        <begin position="20"/>
        <end position="448"/>
    </location>
</feature>
<dbReference type="PANTHER" id="PTHR47926">
    <property type="entry name" value="PENTATRICOPEPTIDE REPEAT-CONTAINING PROTEIN"/>
    <property type="match status" value="1"/>
</dbReference>
<keyword evidence="4" id="KW-0732">Signal</keyword>